<protein>
    <submittedName>
        <fullName evidence="1">Uncharacterized protein</fullName>
    </submittedName>
</protein>
<gene>
    <name evidence="1" type="ORF">LCGC14_0466880</name>
</gene>
<reference evidence="1" key="1">
    <citation type="journal article" date="2015" name="Nature">
        <title>Complex archaea that bridge the gap between prokaryotes and eukaryotes.</title>
        <authorList>
            <person name="Spang A."/>
            <person name="Saw J.H."/>
            <person name="Jorgensen S.L."/>
            <person name="Zaremba-Niedzwiedzka K."/>
            <person name="Martijn J."/>
            <person name="Lind A.E."/>
            <person name="van Eijk R."/>
            <person name="Schleper C."/>
            <person name="Guy L."/>
            <person name="Ettema T.J."/>
        </authorList>
    </citation>
    <scope>NUCLEOTIDE SEQUENCE</scope>
</reference>
<accession>A0A0F9VMB8</accession>
<organism evidence="1">
    <name type="scientific">marine sediment metagenome</name>
    <dbReference type="NCBI Taxonomy" id="412755"/>
    <lineage>
        <taxon>unclassified sequences</taxon>
        <taxon>metagenomes</taxon>
        <taxon>ecological metagenomes</taxon>
    </lineage>
</organism>
<comment type="caution">
    <text evidence="1">The sequence shown here is derived from an EMBL/GenBank/DDBJ whole genome shotgun (WGS) entry which is preliminary data.</text>
</comment>
<dbReference type="EMBL" id="LAZR01000487">
    <property type="protein sequence ID" value="KKN66913.1"/>
    <property type="molecule type" value="Genomic_DNA"/>
</dbReference>
<proteinExistence type="predicted"/>
<sequence length="74" mass="8532">MSRQSTDEIKNGRVFNGFDYTLQVWVKNGVVQPCAHPRYMSQKMPCCNQHAYAGWHISNVDQRLVDHRSVPNPS</sequence>
<name>A0A0F9VMB8_9ZZZZ</name>
<evidence type="ECO:0000313" key="1">
    <source>
        <dbReference type="EMBL" id="KKN66913.1"/>
    </source>
</evidence>
<dbReference type="AlphaFoldDB" id="A0A0F9VMB8"/>